<proteinExistence type="predicted"/>
<accession>A0A6A0A5J9</accession>
<feature type="non-terminal residue" evidence="2">
    <location>
        <position position="197"/>
    </location>
</feature>
<organism evidence="2 3">
    <name type="scientific">Haematococcus lacustris</name>
    <name type="common">Green alga</name>
    <name type="synonym">Haematococcus pluvialis</name>
    <dbReference type="NCBI Taxonomy" id="44745"/>
    <lineage>
        <taxon>Eukaryota</taxon>
        <taxon>Viridiplantae</taxon>
        <taxon>Chlorophyta</taxon>
        <taxon>core chlorophytes</taxon>
        <taxon>Chlorophyceae</taxon>
        <taxon>CS clade</taxon>
        <taxon>Chlamydomonadales</taxon>
        <taxon>Haematococcaceae</taxon>
        <taxon>Haematococcus</taxon>
    </lineage>
</organism>
<keyword evidence="3" id="KW-1185">Reference proteome</keyword>
<gene>
    <name evidence="2" type="ORF">HaLaN_26155</name>
</gene>
<sequence>GGSSTLPHPTPGSAQAVSVEVLAGPQVLPLQALALASLGLVVDLRRCLLSDSVLLALADSGLSHLDVSRSHLRISGPALQQALLGMPRLQALDVSGCDGLSAADLVACAAAAPELRLLRIGGSDVCDSVAAQVVPLLLPRVEALLPAPGRLADDWESLADVPMDEAAALQVAPSAWAPLLHVDDDQQRAAAAAIGGS</sequence>
<comment type="caution">
    <text evidence="2">The sequence shown here is derived from an EMBL/GenBank/DDBJ whole genome shotgun (WGS) entry which is preliminary data.</text>
</comment>
<evidence type="ECO:0000256" key="1">
    <source>
        <dbReference type="ARBA" id="ARBA00004430"/>
    </source>
</evidence>
<dbReference type="Gene3D" id="3.80.10.10">
    <property type="entry name" value="Ribonuclease Inhibitor"/>
    <property type="match status" value="1"/>
</dbReference>
<evidence type="ECO:0000313" key="3">
    <source>
        <dbReference type="Proteomes" id="UP000485058"/>
    </source>
</evidence>
<dbReference type="InterPro" id="IPR032675">
    <property type="entry name" value="LRR_dom_sf"/>
</dbReference>
<dbReference type="Proteomes" id="UP000485058">
    <property type="component" value="Unassembled WGS sequence"/>
</dbReference>
<reference evidence="2 3" key="1">
    <citation type="submission" date="2020-02" db="EMBL/GenBank/DDBJ databases">
        <title>Draft genome sequence of Haematococcus lacustris strain NIES-144.</title>
        <authorList>
            <person name="Morimoto D."/>
            <person name="Nakagawa S."/>
            <person name="Yoshida T."/>
            <person name="Sawayama S."/>
        </authorList>
    </citation>
    <scope>NUCLEOTIDE SEQUENCE [LARGE SCALE GENOMIC DNA]</scope>
    <source>
        <strain evidence="2 3">NIES-144</strain>
    </source>
</reference>
<dbReference type="AlphaFoldDB" id="A0A6A0A5J9"/>
<name>A0A6A0A5J9_HAELA</name>
<comment type="subcellular location">
    <subcellularLocation>
        <location evidence="1">Cytoplasm</location>
        <location evidence="1">Cytoskeleton</location>
        <location evidence="1">Cilium axoneme</location>
    </subcellularLocation>
</comment>
<feature type="non-terminal residue" evidence="2">
    <location>
        <position position="1"/>
    </location>
</feature>
<evidence type="ECO:0000313" key="2">
    <source>
        <dbReference type="EMBL" id="GFH27775.1"/>
    </source>
</evidence>
<dbReference type="GO" id="GO:0005930">
    <property type="term" value="C:axoneme"/>
    <property type="evidence" value="ECO:0007669"/>
    <property type="project" value="UniProtKB-SubCell"/>
</dbReference>
<dbReference type="EMBL" id="BLLF01003614">
    <property type="protein sequence ID" value="GFH27775.1"/>
    <property type="molecule type" value="Genomic_DNA"/>
</dbReference>
<dbReference type="SUPFAM" id="SSF52047">
    <property type="entry name" value="RNI-like"/>
    <property type="match status" value="1"/>
</dbReference>
<protein>
    <submittedName>
        <fullName evidence="2">Uncharacterized protein</fullName>
    </submittedName>
</protein>